<proteinExistence type="predicted"/>
<dbReference type="Proteomes" id="UP001212821">
    <property type="component" value="Plasmid punmamed2"/>
</dbReference>
<organism evidence="2 3">
    <name type="scientific">Kitasatospora cathayae</name>
    <dbReference type="NCBI Taxonomy" id="3004092"/>
    <lineage>
        <taxon>Bacteria</taxon>
        <taxon>Bacillati</taxon>
        <taxon>Actinomycetota</taxon>
        <taxon>Actinomycetes</taxon>
        <taxon>Kitasatosporales</taxon>
        <taxon>Streptomycetaceae</taxon>
        <taxon>Kitasatospora</taxon>
    </lineage>
</organism>
<geneLocation type="plasmid" evidence="2 3">
    <name>punmamed2</name>
</geneLocation>
<protein>
    <submittedName>
        <fullName evidence="2">Uncharacterized protein</fullName>
    </submittedName>
</protein>
<dbReference type="EMBL" id="CP115451">
    <property type="protein sequence ID" value="WBP92055.1"/>
    <property type="molecule type" value="Genomic_DNA"/>
</dbReference>
<accession>A0ABY7QGX3</accession>
<feature type="region of interest" description="Disordered" evidence="1">
    <location>
        <begin position="14"/>
        <end position="75"/>
    </location>
</feature>
<dbReference type="RefSeq" id="WP_270151735.1">
    <property type="nucleotide sequence ID" value="NZ_CP115451.1"/>
</dbReference>
<name>A0ABY7QGX3_9ACTN</name>
<gene>
    <name evidence="2" type="ORF">O1G21_40430</name>
</gene>
<evidence type="ECO:0000256" key="1">
    <source>
        <dbReference type="SAM" id="MobiDB-lite"/>
    </source>
</evidence>
<evidence type="ECO:0000313" key="3">
    <source>
        <dbReference type="Proteomes" id="UP001212821"/>
    </source>
</evidence>
<sequence length="177" mass="18731">MVAATIRTIFAQPTAEAVRAHRHRRRGLTRLGPAGTPRPQPQGPRPADGPDHPFQGRPLDVEDTTPADPYTNLPHVDLDTITAYPTLPVRGREVPSTPTVAIAQLLVDVPAPAAEPDPYAGLADIDLNTITAFPDSSTARRRQVDPIGPSAAHPPRAPADGRQDAKEPDGPVPDLGG</sequence>
<reference evidence="2 3" key="1">
    <citation type="submission" date="2022-12" db="EMBL/GenBank/DDBJ databases">
        <title>HUAS 3-15.</title>
        <authorList>
            <person name="Mo P."/>
        </authorList>
    </citation>
    <scope>NUCLEOTIDE SEQUENCE [LARGE SCALE GENOMIC DNA]</scope>
    <source>
        <strain evidence="2 3">HUAS 3-15</strain>
        <plasmid evidence="2 3">punmamed2</plasmid>
    </source>
</reference>
<feature type="compositionally biased region" description="Basic and acidic residues" evidence="1">
    <location>
        <begin position="159"/>
        <end position="169"/>
    </location>
</feature>
<feature type="region of interest" description="Disordered" evidence="1">
    <location>
        <begin position="131"/>
        <end position="177"/>
    </location>
</feature>
<keyword evidence="3" id="KW-1185">Reference proteome</keyword>
<evidence type="ECO:0000313" key="2">
    <source>
        <dbReference type="EMBL" id="WBP92055.1"/>
    </source>
</evidence>
<keyword evidence="2" id="KW-0614">Plasmid</keyword>